<name>A0ABW4IHI8_9SPHI</name>
<dbReference type="InterPro" id="IPR003953">
    <property type="entry name" value="FAD-dep_OxRdtase_2_FAD-bd"/>
</dbReference>
<dbReference type="Proteomes" id="UP001597118">
    <property type="component" value="Unassembled WGS sequence"/>
</dbReference>
<accession>A0ABW4IHI8</accession>
<dbReference type="InterPro" id="IPR036188">
    <property type="entry name" value="FAD/NAD-bd_sf"/>
</dbReference>
<keyword evidence="1" id="KW-0285">Flavoprotein</keyword>
<reference evidence="5" key="1">
    <citation type="journal article" date="2019" name="Int. J. Syst. Evol. Microbiol.">
        <title>The Global Catalogue of Microorganisms (GCM) 10K type strain sequencing project: providing services to taxonomists for standard genome sequencing and annotation.</title>
        <authorList>
            <consortium name="The Broad Institute Genomics Platform"/>
            <consortium name="The Broad Institute Genome Sequencing Center for Infectious Disease"/>
            <person name="Wu L."/>
            <person name="Ma J."/>
        </authorList>
    </citation>
    <scope>NUCLEOTIDE SEQUENCE [LARGE SCALE GENOMIC DNA]</scope>
    <source>
        <strain evidence="5">CCUG 53762</strain>
    </source>
</reference>
<sequence>MKTDNIPNGPIAIDKDVDVLIVGSGTGMIAALAGDELGLKSLIIEKTSLVGGSTARSGGAFWIPANPILKEGGSKDTLEKAEAYLGAIVKDAPKKTWMAFLNNGVATVELLRRATPLDLFWAKGYSDYHPENPGGDSIGRTCESRPFNINSLGAEVKRLRPAPMSAPIPMPVTGYDYKWMNLMLRKPLKAFPIILKAMFKGIGGLLFGKKMTAGGEALAAGLFRRY</sequence>
<evidence type="ECO:0000256" key="1">
    <source>
        <dbReference type="ARBA" id="ARBA00022630"/>
    </source>
</evidence>
<protein>
    <submittedName>
        <fullName evidence="4">FAD-binding protein</fullName>
    </submittedName>
</protein>
<dbReference type="RefSeq" id="WP_379663857.1">
    <property type="nucleotide sequence ID" value="NZ_JBHUDG010000048.1"/>
</dbReference>
<evidence type="ECO:0000259" key="3">
    <source>
        <dbReference type="Pfam" id="PF00890"/>
    </source>
</evidence>
<proteinExistence type="predicted"/>
<evidence type="ECO:0000313" key="4">
    <source>
        <dbReference type="EMBL" id="MFD1631489.1"/>
    </source>
</evidence>
<evidence type="ECO:0000313" key="5">
    <source>
        <dbReference type="Proteomes" id="UP001597118"/>
    </source>
</evidence>
<dbReference type="Gene3D" id="3.50.50.60">
    <property type="entry name" value="FAD/NAD(P)-binding domain"/>
    <property type="match status" value="1"/>
</dbReference>
<keyword evidence="2" id="KW-0560">Oxidoreductase</keyword>
<evidence type="ECO:0000256" key="2">
    <source>
        <dbReference type="ARBA" id="ARBA00023002"/>
    </source>
</evidence>
<dbReference type="SUPFAM" id="SSF51905">
    <property type="entry name" value="FAD/NAD(P)-binding domain"/>
    <property type="match status" value="1"/>
</dbReference>
<dbReference type="Pfam" id="PF00890">
    <property type="entry name" value="FAD_binding_2"/>
    <property type="match status" value="1"/>
</dbReference>
<gene>
    <name evidence="4" type="ORF">ACFSAH_16565</name>
</gene>
<dbReference type="EMBL" id="JBHUDG010000048">
    <property type="protein sequence ID" value="MFD1631489.1"/>
    <property type="molecule type" value="Genomic_DNA"/>
</dbReference>
<comment type="caution">
    <text evidence="4">The sequence shown here is derived from an EMBL/GenBank/DDBJ whole genome shotgun (WGS) entry which is preliminary data.</text>
</comment>
<organism evidence="4 5">
    <name type="scientific">Pseudopedobacter beijingensis</name>
    <dbReference type="NCBI Taxonomy" id="1207056"/>
    <lineage>
        <taxon>Bacteria</taxon>
        <taxon>Pseudomonadati</taxon>
        <taxon>Bacteroidota</taxon>
        <taxon>Sphingobacteriia</taxon>
        <taxon>Sphingobacteriales</taxon>
        <taxon>Sphingobacteriaceae</taxon>
        <taxon>Pseudopedobacter</taxon>
    </lineage>
</organism>
<feature type="domain" description="FAD-dependent oxidoreductase 2 FAD-binding" evidence="3">
    <location>
        <begin position="18"/>
        <end position="157"/>
    </location>
</feature>
<keyword evidence="5" id="KW-1185">Reference proteome</keyword>